<proteinExistence type="inferred from homology"/>
<evidence type="ECO:0000256" key="1">
    <source>
        <dbReference type="ARBA" id="ARBA00006484"/>
    </source>
</evidence>
<organism evidence="4 5">
    <name type="scientific">Spiribacter salinus</name>
    <dbReference type="NCBI Taxonomy" id="1335746"/>
    <lineage>
        <taxon>Bacteria</taxon>
        <taxon>Pseudomonadati</taxon>
        <taxon>Pseudomonadota</taxon>
        <taxon>Gammaproteobacteria</taxon>
        <taxon>Chromatiales</taxon>
        <taxon>Ectothiorhodospiraceae</taxon>
        <taxon>Spiribacter</taxon>
    </lineage>
</organism>
<comment type="similarity">
    <text evidence="1">Belongs to the short-chain dehydrogenases/reductases (SDR) family.</text>
</comment>
<dbReference type="EMBL" id="VIFK01000033">
    <property type="protein sequence ID" value="TQE99904.1"/>
    <property type="molecule type" value="Genomic_DNA"/>
</dbReference>
<evidence type="ECO:0000256" key="3">
    <source>
        <dbReference type="ARBA" id="ARBA00023002"/>
    </source>
</evidence>
<dbReference type="PANTHER" id="PTHR43391">
    <property type="entry name" value="RETINOL DEHYDROGENASE-RELATED"/>
    <property type="match status" value="1"/>
</dbReference>
<protein>
    <submittedName>
        <fullName evidence="4">SDR family NAD(P)-dependent oxidoreductase</fullName>
    </submittedName>
</protein>
<accession>A0A540VT16</accession>
<dbReference type="InterPro" id="IPR002347">
    <property type="entry name" value="SDR_fam"/>
</dbReference>
<dbReference type="AlphaFoldDB" id="A0A540VT16"/>
<reference evidence="4 5" key="1">
    <citation type="submission" date="2019-06" db="EMBL/GenBank/DDBJ databases">
        <title>Metagenome assembled Genome of Spiribacter salinus SL48-SHIP from the microbial mat of Salt Lake 48 (Novosibirsk region, Russia).</title>
        <authorList>
            <person name="Shipova A."/>
            <person name="Rozanov A.S."/>
            <person name="Bryanskaya A.V."/>
            <person name="Peltek S.E."/>
        </authorList>
    </citation>
    <scope>NUCLEOTIDE SEQUENCE [LARGE SCALE GENOMIC DNA]</scope>
    <source>
        <strain evidence="4">SL48-SHIP-2</strain>
    </source>
</reference>
<name>A0A540VT16_9GAMM</name>
<dbReference type="Pfam" id="PF00106">
    <property type="entry name" value="adh_short"/>
    <property type="match status" value="1"/>
</dbReference>
<evidence type="ECO:0000313" key="5">
    <source>
        <dbReference type="Proteomes" id="UP000315400"/>
    </source>
</evidence>
<dbReference type="Gene3D" id="3.40.50.720">
    <property type="entry name" value="NAD(P)-binding Rossmann-like Domain"/>
    <property type="match status" value="1"/>
</dbReference>
<comment type="caution">
    <text evidence="4">The sequence shown here is derived from an EMBL/GenBank/DDBJ whole genome shotgun (WGS) entry which is preliminary data.</text>
</comment>
<dbReference type="GO" id="GO:0016491">
    <property type="term" value="F:oxidoreductase activity"/>
    <property type="evidence" value="ECO:0007669"/>
    <property type="project" value="UniProtKB-KW"/>
</dbReference>
<dbReference type="Proteomes" id="UP000315400">
    <property type="component" value="Unassembled WGS sequence"/>
</dbReference>
<keyword evidence="2" id="KW-0521">NADP</keyword>
<keyword evidence="3" id="KW-0560">Oxidoreductase</keyword>
<dbReference type="PANTHER" id="PTHR43391:SF14">
    <property type="entry name" value="DEHYDROGENASE_REDUCTASE SDR FAMILY PROTEIN 7-LIKE"/>
    <property type="match status" value="1"/>
</dbReference>
<dbReference type="PRINTS" id="PR00081">
    <property type="entry name" value="GDHRDH"/>
</dbReference>
<evidence type="ECO:0000313" key="4">
    <source>
        <dbReference type="EMBL" id="TQE99904.1"/>
    </source>
</evidence>
<gene>
    <name evidence="4" type="ORF">FKY71_06185</name>
</gene>
<dbReference type="STRING" id="1260251.SPISAL_04020"/>
<sequence>MENDLAIVTGASSGIGAALTRRLAATGRPVVAVARREAPLAELSASHPSVIPCPADVAETAGQAAITAAAADRPVSLLIHNAGVLEPVGPLVEQSPDALRQALAINLEAPIALTRALVGQMPAGARILHVSSGAAHRALAGWGAYCISKAGLHMAYQILRQELADRDIAVGSVRPGVVDTPMQALIRAQTQEDFPAVERFRALKAMGELTSAEDAAAFIEAVVNLRDTQRFSEEEWDIREHSPVTA</sequence>
<evidence type="ECO:0000256" key="2">
    <source>
        <dbReference type="ARBA" id="ARBA00022857"/>
    </source>
</evidence>
<dbReference type="InterPro" id="IPR036291">
    <property type="entry name" value="NAD(P)-bd_dom_sf"/>
</dbReference>
<dbReference type="SUPFAM" id="SSF51735">
    <property type="entry name" value="NAD(P)-binding Rossmann-fold domains"/>
    <property type="match status" value="1"/>
</dbReference>